<dbReference type="EMBL" id="JACOAF010000020">
    <property type="protein sequence ID" value="MBC3539541.1"/>
    <property type="molecule type" value="Genomic_DNA"/>
</dbReference>
<dbReference type="PANTHER" id="PTHR39162:SF1">
    <property type="entry name" value="SPORULATION PROTEIN YTFJ"/>
    <property type="match status" value="1"/>
</dbReference>
<keyword evidence="1" id="KW-0812">Transmembrane</keyword>
<evidence type="ECO:0008006" key="4">
    <source>
        <dbReference type="Google" id="ProtNLM"/>
    </source>
</evidence>
<reference evidence="2 3" key="1">
    <citation type="journal article" date="2019" name="Int. J. Syst. Evol. Microbiol.">
        <title>Rufibacter sediminis sp. nov., isolated from freshwater lake sediment.</title>
        <authorList>
            <person name="Qu J.H."/>
            <person name="Zhang L.J."/>
            <person name="Fu Y.H."/>
            <person name="Li H.F."/>
        </authorList>
    </citation>
    <scope>NUCLEOTIDE SEQUENCE [LARGE SCALE GENOMIC DNA]</scope>
    <source>
        <strain evidence="2 3">H-1</strain>
    </source>
</reference>
<keyword evidence="1" id="KW-0472">Membrane</keyword>
<sequence>MQPTSSEDKNIGALVVGSLNRNASIKNIFGEPIETQGKTIIPVAQLALGLGGGFGQGAKNAHEPESAEGEGFGAGAGLYTIPKGVFEITEKKTRFIPVVSPQTFLLGTAVGLAIGWLLAKRRK</sequence>
<accession>A0ABR6VSH0</accession>
<name>A0ABR6VSH0_9BACT</name>
<evidence type="ECO:0000256" key="1">
    <source>
        <dbReference type="SAM" id="Phobius"/>
    </source>
</evidence>
<gene>
    <name evidence="2" type="ORF">H7U12_07585</name>
</gene>
<dbReference type="Pfam" id="PF09579">
    <property type="entry name" value="Spore_YtfJ"/>
    <property type="match status" value="1"/>
</dbReference>
<evidence type="ECO:0000313" key="2">
    <source>
        <dbReference type="EMBL" id="MBC3539541.1"/>
    </source>
</evidence>
<dbReference type="InterPro" id="IPR014229">
    <property type="entry name" value="Spore_YtfJ"/>
</dbReference>
<organism evidence="2 3">
    <name type="scientific">Rufibacter sediminis</name>
    <dbReference type="NCBI Taxonomy" id="2762756"/>
    <lineage>
        <taxon>Bacteria</taxon>
        <taxon>Pseudomonadati</taxon>
        <taxon>Bacteroidota</taxon>
        <taxon>Cytophagia</taxon>
        <taxon>Cytophagales</taxon>
        <taxon>Hymenobacteraceae</taxon>
        <taxon>Rufibacter</taxon>
    </lineage>
</organism>
<protein>
    <recommendedName>
        <fullName evidence="4">Sporulation protein</fullName>
    </recommendedName>
</protein>
<dbReference type="PANTHER" id="PTHR39162">
    <property type="entry name" value="GLL3345 PROTEIN"/>
    <property type="match status" value="1"/>
</dbReference>
<evidence type="ECO:0000313" key="3">
    <source>
        <dbReference type="Proteomes" id="UP000659698"/>
    </source>
</evidence>
<feature type="transmembrane region" description="Helical" evidence="1">
    <location>
        <begin position="99"/>
        <end position="119"/>
    </location>
</feature>
<proteinExistence type="predicted"/>
<comment type="caution">
    <text evidence="2">The sequence shown here is derived from an EMBL/GenBank/DDBJ whole genome shotgun (WGS) entry which is preliminary data.</text>
</comment>
<keyword evidence="1" id="KW-1133">Transmembrane helix</keyword>
<dbReference type="RefSeq" id="WP_186635407.1">
    <property type="nucleotide sequence ID" value="NZ_JACOAF010000020.1"/>
</dbReference>
<keyword evidence="3" id="KW-1185">Reference proteome</keyword>
<dbReference type="Proteomes" id="UP000659698">
    <property type="component" value="Unassembled WGS sequence"/>
</dbReference>